<accession>S8CF31</accession>
<sequence>MNIALDSASEAYALNFLTYGFFTAVNNIWGWIALAFSYWRIEAISPPDTTAIEDKPRAAVEEPVGHTKMKFRAYYEGEGCGEEEEGAAADAVAVEADEEEEEEEEAFDGMRIDDDWRRRMRIGDFSWYTWQDTAMLNGSVVRLWETHGRS</sequence>
<keyword evidence="1" id="KW-0812">Transmembrane</keyword>
<evidence type="ECO:0000313" key="2">
    <source>
        <dbReference type="EMBL" id="EPS65529.1"/>
    </source>
</evidence>
<proteinExistence type="predicted"/>
<keyword evidence="1" id="KW-1133">Transmembrane helix</keyword>
<evidence type="ECO:0000256" key="1">
    <source>
        <dbReference type="SAM" id="Phobius"/>
    </source>
</evidence>
<comment type="caution">
    <text evidence="2">The sequence shown here is derived from an EMBL/GenBank/DDBJ whole genome shotgun (WGS) entry which is preliminary data.</text>
</comment>
<dbReference type="Proteomes" id="UP000015453">
    <property type="component" value="Unassembled WGS sequence"/>
</dbReference>
<reference evidence="2 3" key="1">
    <citation type="journal article" date="2013" name="BMC Genomics">
        <title>The miniature genome of a carnivorous plant Genlisea aurea contains a low number of genes and short non-coding sequences.</title>
        <authorList>
            <person name="Leushkin E.V."/>
            <person name="Sutormin R.A."/>
            <person name="Nabieva E.R."/>
            <person name="Penin A.A."/>
            <person name="Kondrashov A.S."/>
            <person name="Logacheva M.D."/>
        </authorList>
    </citation>
    <scope>NUCLEOTIDE SEQUENCE [LARGE SCALE GENOMIC DNA]</scope>
</reference>
<dbReference type="EMBL" id="AUSU01004172">
    <property type="protein sequence ID" value="EPS65529.1"/>
    <property type="molecule type" value="Genomic_DNA"/>
</dbReference>
<protein>
    <submittedName>
        <fullName evidence="2">Uncharacterized protein</fullName>
    </submittedName>
</protein>
<evidence type="ECO:0000313" key="3">
    <source>
        <dbReference type="Proteomes" id="UP000015453"/>
    </source>
</evidence>
<dbReference type="AlphaFoldDB" id="S8CF31"/>
<dbReference type="PANTHER" id="PTHR36369">
    <property type="entry name" value="TRANSMEMBRANE PROTEIN"/>
    <property type="match status" value="1"/>
</dbReference>
<organism evidence="2 3">
    <name type="scientific">Genlisea aurea</name>
    <dbReference type="NCBI Taxonomy" id="192259"/>
    <lineage>
        <taxon>Eukaryota</taxon>
        <taxon>Viridiplantae</taxon>
        <taxon>Streptophyta</taxon>
        <taxon>Embryophyta</taxon>
        <taxon>Tracheophyta</taxon>
        <taxon>Spermatophyta</taxon>
        <taxon>Magnoliopsida</taxon>
        <taxon>eudicotyledons</taxon>
        <taxon>Gunneridae</taxon>
        <taxon>Pentapetalae</taxon>
        <taxon>asterids</taxon>
        <taxon>lamiids</taxon>
        <taxon>Lamiales</taxon>
        <taxon>Lentibulariaceae</taxon>
        <taxon>Genlisea</taxon>
    </lineage>
</organism>
<feature type="transmembrane region" description="Helical" evidence="1">
    <location>
        <begin position="12"/>
        <end position="36"/>
    </location>
</feature>
<keyword evidence="1" id="KW-0472">Membrane</keyword>
<dbReference type="PANTHER" id="PTHR36369:SF1">
    <property type="entry name" value="TRANSMEMBRANE PROTEIN"/>
    <property type="match status" value="1"/>
</dbReference>
<dbReference type="OrthoDB" id="1921606at2759"/>
<keyword evidence="3" id="KW-1185">Reference proteome</keyword>
<gene>
    <name evidence="2" type="ORF">M569_09248</name>
</gene>
<name>S8CF31_9LAMI</name>